<keyword evidence="5" id="KW-1185">Reference proteome</keyword>
<gene>
    <name evidence="4" type="ORF">SAMN05421784_11211</name>
</gene>
<dbReference type="PANTHER" id="PTHR34475">
    <property type="match status" value="1"/>
</dbReference>
<feature type="compositionally biased region" description="Basic and acidic residues" evidence="1">
    <location>
        <begin position="150"/>
        <end position="160"/>
    </location>
</feature>
<dbReference type="CDD" id="cd00093">
    <property type="entry name" value="HTH_XRE"/>
    <property type="match status" value="1"/>
</dbReference>
<accession>A0A1I7H863</accession>
<dbReference type="InterPro" id="IPR010982">
    <property type="entry name" value="Lambda_DNA-bd_dom_sf"/>
</dbReference>
<evidence type="ECO:0000256" key="1">
    <source>
        <dbReference type="SAM" id="MobiDB-lite"/>
    </source>
</evidence>
<proteinExistence type="predicted"/>
<dbReference type="Pfam" id="PF13413">
    <property type="entry name" value="HTH_25"/>
    <property type="match status" value="1"/>
</dbReference>
<evidence type="ECO:0000313" key="5">
    <source>
        <dbReference type="Proteomes" id="UP000242496"/>
    </source>
</evidence>
<dbReference type="AlphaFoldDB" id="A0A1I7H863"/>
<feature type="compositionally biased region" description="Low complexity" evidence="1">
    <location>
        <begin position="201"/>
        <end position="222"/>
    </location>
</feature>
<name>A0A1I7H863_9GAMM</name>
<dbReference type="SUPFAM" id="SSF47413">
    <property type="entry name" value="lambda repressor-like DNA-binding domains"/>
    <property type="match status" value="1"/>
</dbReference>
<dbReference type="GO" id="GO:0003677">
    <property type="term" value="F:DNA binding"/>
    <property type="evidence" value="ECO:0007669"/>
    <property type="project" value="InterPro"/>
</dbReference>
<dbReference type="STRING" id="351659.SAMN05421784_11211"/>
<dbReference type="RefSeq" id="WP_092550142.1">
    <property type="nucleotide sequence ID" value="NZ_CAWRBG010000081.1"/>
</dbReference>
<feature type="compositionally biased region" description="Polar residues" evidence="1">
    <location>
        <begin position="161"/>
        <end position="200"/>
    </location>
</feature>
<dbReference type="PANTHER" id="PTHR34475:SF1">
    <property type="entry name" value="CYTOSKELETON PROTEIN RODZ"/>
    <property type="match status" value="1"/>
</dbReference>
<feature type="compositionally biased region" description="Polar residues" evidence="1">
    <location>
        <begin position="223"/>
        <end position="232"/>
    </location>
</feature>
<feature type="transmembrane region" description="Helical" evidence="2">
    <location>
        <begin position="111"/>
        <end position="132"/>
    </location>
</feature>
<keyword evidence="2" id="KW-0472">Membrane</keyword>
<organism evidence="4 5">
    <name type="scientific">Xenorhabdus koppenhoeferi</name>
    <dbReference type="NCBI Taxonomy" id="351659"/>
    <lineage>
        <taxon>Bacteria</taxon>
        <taxon>Pseudomonadati</taxon>
        <taxon>Pseudomonadota</taxon>
        <taxon>Gammaproteobacteria</taxon>
        <taxon>Enterobacterales</taxon>
        <taxon>Morganellaceae</taxon>
        <taxon>Xenorhabdus</taxon>
    </lineage>
</organism>
<keyword evidence="2" id="KW-1133">Transmembrane helix</keyword>
<dbReference type="OrthoDB" id="9790252at2"/>
<reference evidence="5" key="1">
    <citation type="submission" date="2016-10" db="EMBL/GenBank/DDBJ databases">
        <authorList>
            <person name="Varghese N."/>
            <person name="Submissions S."/>
        </authorList>
    </citation>
    <scope>NUCLEOTIDE SEQUENCE [LARGE SCALE GENOMIC DNA]</scope>
    <source>
        <strain evidence="5">DSM 18168</strain>
    </source>
</reference>
<keyword evidence="2" id="KW-0812">Transmembrane</keyword>
<feature type="domain" description="Cytoskeleton protein RodZ-like C-terminal" evidence="3">
    <location>
        <begin position="272"/>
        <end position="343"/>
    </location>
</feature>
<dbReference type="InterPro" id="IPR001387">
    <property type="entry name" value="Cro/C1-type_HTH"/>
</dbReference>
<feature type="region of interest" description="Disordered" evidence="1">
    <location>
        <begin position="143"/>
        <end position="252"/>
    </location>
</feature>
<evidence type="ECO:0000256" key="2">
    <source>
        <dbReference type="SAM" id="Phobius"/>
    </source>
</evidence>
<dbReference type="InterPro" id="IPR025194">
    <property type="entry name" value="RodZ-like_C"/>
</dbReference>
<dbReference type="Gene3D" id="1.10.260.40">
    <property type="entry name" value="lambda repressor-like DNA-binding domains"/>
    <property type="match status" value="1"/>
</dbReference>
<dbReference type="NCBIfam" id="NF008109">
    <property type="entry name" value="PRK10856.1"/>
    <property type="match status" value="1"/>
</dbReference>
<evidence type="ECO:0000259" key="3">
    <source>
        <dbReference type="Pfam" id="PF13464"/>
    </source>
</evidence>
<dbReference type="EMBL" id="FPBJ01000012">
    <property type="protein sequence ID" value="SFU56911.1"/>
    <property type="molecule type" value="Genomic_DNA"/>
</dbReference>
<dbReference type="Pfam" id="PF13464">
    <property type="entry name" value="RodZ_C"/>
    <property type="match status" value="1"/>
</dbReference>
<evidence type="ECO:0000313" key="4">
    <source>
        <dbReference type="EMBL" id="SFU56911.1"/>
    </source>
</evidence>
<feature type="compositionally biased region" description="Polar residues" evidence="1">
    <location>
        <begin position="241"/>
        <end position="252"/>
    </location>
</feature>
<dbReference type="Proteomes" id="UP000242496">
    <property type="component" value="Unassembled WGS sequence"/>
</dbReference>
<dbReference type="InterPro" id="IPR050400">
    <property type="entry name" value="Bact_Cytoskel_RodZ"/>
</dbReference>
<protein>
    <submittedName>
        <fullName evidence="4">Cytoskeleton protein RodZ</fullName>
    </submittedName>
</protein>
<sequence length="345" mass="37873">MKTETYPEEANLTAGQILRQAREKFELSQQIVADRLCLKLSTVRDIEEDTIPSNLTWTFLRGYIRSYAKLVQVPESEILSILDKQMPTKNVKVSPMQSFSAGKKRKKRDGWLMKITWFVIIVLLGMTGLWWWQNYKAQQKELTSMAEQSNPHERSGEHDFGTSTTTADNLSVQPKGSQSVETSQAPLSQEKASPAQTNTGANNRASVNNGASAVSSASVSTATEPNTATEPKTVTLPVNPPATNTDSANSAVSTSSVDVNNIETVSNNELMMNFNGRCWLEVKNAKGKILFSGTKSKGESLKFSDELSYSLNIGAPAQIKVQFQGRPVDLSTFIKKGVSAKLTLK</sequence>